<comment type="similarity">
    <text evidence="1 5">Belongs to the Fmt family.</text>
</comment>
<evidence type="ECO:0000256" key="4">
    <source>
        <dbReference type="ARBA" id="ARBA00022917"/>
    </source>
</evidence>
<dbReference type="HAMAP" id="MF_00182">
    <property type="entry name" value="Formyl_trans"/>
    <property type="match status" value="1"/>
</dbReference>
<dbReference type="PANTHER" id="PTHR11138">
    <property type="entry name" value="METHIONYL-TRNA FORMYLTRANSFERASE"/>
    <property type="match status" value="1"/>
</dbReference>
<dbReference type="EMBL" id="CP132191">
    <property type="protein sequence ID" value="WLP85958.1"/>
    <property type="molecule type" value="Genomic_DNA"/>
</dbReference>
<protein>
    <recommendedName>
        <fullName evidence="2 5">Methionyl-tRNA formyltransferase</fullName>
        <ecNumber evidence="2 5">2.1.2.9</ecNumber>
    </recommendedName>
</protein>
<comment type="catalytic activity">
    <reaction evidence="5">
        <text>L-methionyl-tRNA(fMet) + (6R)-10-formyltetrahydrofolate = N-formyl-L-methionyl-tRNA(fMet) + (6S)-5,6,7,8-tetrahydrofolate + H(+)</text>
        <dbReference type="Rhea" id="RHEA:24380"/>
        <dbReference type="Rhea" id="RHEA-COMP:9952"/>
        <dbReference type="Rhea" id="RHEA-COMP:9953"/>
        <dbReference type="ChEBI" id="CHEBI:15378"/>
        <dbReference type="ChEBI" id="CHEBI:57453"/>
        <dbReference type="ChEBI" id="CHEBI:78530"/>
        <dbReference type="ChEBI" id="CHEBI:78844"/>
        <dbReference type="ChEBI" id="CHEBI:195366"/>
        <dbReference type="EC" id="2.1.2.9"/>
    </reaction>
</comment>
<dbReference type="Pfam" id="PF02911">
    <property type="entry name" value="Formyl_trans_C"/>
    <property type="match status" value="1"/>
</dbReference>
<dbReference type="Gene3D" id="3.40.50.12230">
    <property type="match status" value="1"/>
</dbReference>
<dbReference type="CDD" id="cd08646">
    <property type="entry name" value="FMT_core_Met-tRNA-FMT_N"/>
    <property type="match status" value="1"/>
</dbReference>
<keyword evidence="3 5" id="KW-0808">Transferase</keyword>
<comment type="function">
    <text evidence="5">Attaches a formyl group to the free amino group of methionyl-tRNA(fMet). The formyl group appears to play a dual role in the initiator identity of N-formylmethionyl-tRNA by promoting its recognition by IF2 and preventing the misappropriation of this tRNA by the elongation apparatus.</text>
</comment>
<dbReference type="SUPFAM" id="SSF50486">
    <property type="entry name" value="FMT C-terminal domain-like"/>
    <property type="match status" value="1"/>
</dbReference>
<evidence type="ECO:0000256" key="2">
    <source>
        <dbReference type="ARBA" id="ARBA00012261"/>
    </source>
</evidence>
<dbReference type="CDD" id="cd08704">
    <property type="entry name" value="Met_tRNA_FMT_C"/>
    <property type="match status" value="1"/>
</dbReference>
<dbReference type="InterPro" id="IPR005793">
    <property type="entry name" value="Formyl_trans_C"/>
</dbReference>
<dbReference type="PROSITE" id="PS00373">
    <property type="entry name" value="GART"/>
    <property type="match status" value="1"/>
</dbReference>
<dbReference type="RefSeq" id="WP_305938380.1">
    <property type="nucleotide sequence ID" value="NZ_CP132191.1"/>
</dbReference>
<dbReference type="InterPro" id="IPR041711">
    <property type="entry name" value="Met-tRNA-FMT_N"/>
</dbReference>
<feature type="domain" description="Formyl transferase C-terminal" evidence="7">
    <location>
        <begin position="203"/>
        <end position="251"/>
    </location>
</feature>
<dbReference type="Proteomes" id="UP001237011">
    <property type="component" value="Chromosome"/>
</dbReference>
<dbReference type="EC" id="2.1.2.9" evidence="2 5"/>
<dbReference type="Pfam" id="PF00551">
    <property type="entry name" value="Formyl_trans_N"/>
    <property type="match status" value="1"/>
</dbReference>
<dbReference type="GO" id="GO:0004479">
    <property type="term" value="F:methionyl-tRNA formyltransferase activity"/>
    <property type="evidence" value="ECO:0007669"/>
    <property type="project" value="UniProtKB-EC"/>
</dbReference>
<name>A0ABY9HBG9_9MOLU</name>
<dbReference type="InterPro" id="IPR011034">
    <property type="entry name" value="Formyl_transferase-like_C_sf"/>
</dbReference>
<dbReference type="InterPro" id="IPR002376">
    <property type="entry name" value="Formyl_transf_N"/>
</dbReference>
<dbReference type="InterPro" id="IPR036477">
    <property type="entry name" value="Formyl_transf_N_sf"/>
</dbReference>
<feature type="binding site" evidence="5">
    <location>
        <begin position="109"/>
        <end position="112"/>
    </location>
    <ligand>
        <name>(6S)-5,6,7,8-tetrahydrofolate</name>
        <dbReference type="ChEBI" id="CHEBI:57453"/>
    </ligand>
</feature>
<dbReference type="NCBIfam" id="TIGR00460">
    <property type="entry name" value="fmt"/>
    <property type="match status" value="1"/>
</dbReference>
<organism evidence="8 9">
    <name type="scientific">Mycoplasma seminis</name>
    <dbReference type="NCBI Taxonomy" id="512749"/>
    <lineage>
        <taxon>Bacteria</taxon>
        <taxon>Bacillati</taxon>
        <taxon>Mycoplasmatota</taxon>
        <taxon>Mollicutes</taxon>
        <taxon>Mycoplasmataceae</taxon>
        <taxon>Mycoplasma</taxon>
    </lineage>
</organism>
<dbReference type="InterPro" id="IPR044135">
    <property type="entry name" value="Met-tRNA-FMT_C"/>
</dbReference>
<dbReference type="SUPFAM" id="SSF53328">
    <property type="entry name" value="Formyltransferase"/>
    <property type="match status" value="1"/>
</dbReference>
<reference evidence="8" key="1">
    <citation type="submission" date="2023-08" db="EMBL/GenBank/DDBJ databases">
        <title>Complete genome sequence of Mycoplasma seminis 2200.</title>
        <authorList>
            <person name="Spergser J."/>
        </authorList>
    </citation>
    <scope>NUCLEOTIDE SEQUENCE [LARGE SCALE GENOMIC DNA]</scope>
    <source>
        <strain evidence="8">2200</strain>
    </source>
</reference>
<dbReference type="PANTHER" id="PTHR11138:SF5">
    <property type="entry name" value="METHIONYL-TRNA FORMYLTRANSFERASE, MITOCHONDRIAL"/>
    <property type="match status" value="1"/>
</dbReference>
<dbReference type="InterPro" id="IPR005794">
    <property type="entry name" value="Fmt"/>
</dbReference>
<dbReference type="InterPro" id="IPR001555">
    <property type="entry name" value="GART_AS"/>
</dbReference>
<evidence type="ECO:0000256" key="3">
    <source>
        <dbReference type="ARBA" id="ARBA00022679"/>
    </source>
</evidence>
<evidence type="ECO:0000313" key="9">
    <source>
        <dbReference type="Proteomes" id="UP001237011"/>
    </source>
</evidence>
<keyword evidence="9" id="KW-1185">Reference proteome</keyword>
<evidence type="ECO:0000256" key="5">
    <source>
        <dbReference type="HAMAP-Rule" id="MF_00182"/>
    </source>
</evidence>
<proteinExistence type="inferred from homology"/>
<evidence type="ECO:0000259" key="7">
    <source>
        <dbReference type="Pfam" id="PF02911"/>
    </source>
</evidence>
<feature type="domain" description="Formyl transferase N-terminal" evidence="6">
    <location>
        <begin position="20"/>
        <end position="174"/>
    </location>
</feature>
<evidence type="ECO:0000313" key="8">
    <source>
        <dbReference type="EMBL" id="WLP85958.1"/>
    </source>
</evidence>
<evidence type="ECO:0000259" key="6">
    <source>
        <dbReference type="Pfam" id="PF00551"/>
    </source>
</evidence>
<gene>
    <name evidence="5 8" type="primary">fmt</name>
    <name evidence="8" type="ORF">Q8852_02325</name>
</gene>
<sequence>MEKLKIILAGTPVFSVPIFEEVIQNFDVIAIISQPDKPANRGYKLEPTPAKLLGEKYGIKVYQPNKISEIYDELAQIDFDILLTCAFGQIIPQKVLDLPKKAALNIHGSLLPKYRGAAPIQYAIWNGDNITGISLMYMVKAMDAGDVITTVSTPILDSDTSDSMFEKISLLAKENITEWLNNFAAGKYTPTPQDETLVTMSPKLNKEDALLKPEESLNEAFNKIRAFSSNPGAYYILQGKRVKIYYASKTKIPAGLKLQFADGILYATDYQFETKKRVKVA</sequence>
<evidence type="ECO:0000256" key="1">
    <source>
        <dbReference type="ARBA" id="ARBA00010699"/>
    </source>
</evidence>
<keyword evidence="4 5" id="KW-0648">Protein biosynthesis</keyword>
<accession>A0ABY9HBG9</accession>